<keyword evidence="9" id="KW-0408">Iron</keyword>
<dbReference type="PANTHER" id="PTHR45138:SF9">
    <property type="entry name" value="DIGUANYLATE CYCLASE DGCM-RELATED"/>
    <property type="match status" value="1"/>
</dbReference>
<keyword evidence="8" id="KW-0460">Magnesium</keyword>
<dbReference type="InterPro" id="IPR029787">
    <property type="entry name" value="Nucleotide_cyclase"/>
</dbReference>
<dbReference type="Pfam" id="PF11563">
    <property type="entry name" value="Protoglobin"/>
    <property type="match status" value="1"/>
</dbReference>
<dbReference type="Proteomes" id="UP000024329">
    <property type="component" value="Unassembled WGS sequence"/>
</dbReference>
<dbReference type="GO" id="GO:0052621">
    <property type="term" value="F:diguanylate cyclase activity"/>
    <property type="evidence" value="ECO:0007669"/>
    <property type="project" value="UniProtKB-EC"/>
</dbReference>
<evidence type="ECO:0000256" key="7">
    <source>
        <dbReference type="ARBA" id="ARBA00022741"/>
    </source>
</evidence>
<dbReference type="SUPFAM" id="SSF46458">
    <property type="entry name" value="Globin-like"/>
    <property type="match status" value="1"/>
</dbReference>
<proteinExistence type="predicted"/>
<dbReference type="RefSeq" id="WP_036526763.1">
    <property type="nucleotide sequence ID" value="NZ_BSFC01000018.1"/>
</dbReference>
<dbReference type="InterPro" id="IPR050469">
    <property type="entry name" value="Diguanylate_Cyclase"/>
</dbReference>
<dbReference type="PROSITE" id="PS50887">
    <property type="entry name" value="GGDEF"/>
    <property type="match status" value="1"/>
</dbReference>
<dbReference type="Pfam" id="PF00990">
    <property type="entry name" value="GGDEF"/>
    <property type="match status" value="1"/>
</dbReference>
<dbReference type="UniPathway" id="UPA00599"/>
<dbReference type="InterPro" id="IPR000160">
    <property type="entry name" value="GGDEF_dom"/>
</dbReference>
<dbReference type="Gene3D" id="1.10.490.10">
    <property type="entry name" value="Globins"/>
    <property type="match status" value="1"/>
</dbReference>
<evidence type="ECO:0000256" key="5">
    <source>
        <dbReference type="ARBA" id="ARBA00022679"/>
    </source>
</evidence>
<comment type="cofactor">
    <cofactor evidence="1">
        <name>heme</name>
        <dbReference type="ChEBI" id="CHEBI:30413"/>
    </cofactor>
</comment>
<evidence type="ECO:0000256" key="6">
    <source>
        <dbReference type="ARBA" id="ARBA00022723"/>
    </source>
</evidence>
<dbReference type="SMART" id="SM00267">
    <property type="entry name" value="GGDEF"/>
    <property type="match status" value="1"/>
</dbReference>
<evidence type="ECO:0000256" key="2">
    <source>
        <dbReference type="ARBA" id="ARBA00012528"/>
    </source>
</evidence>
<gene>
    <name evidence="13" type="ORF">BV97_03047</name>
</gene>
<dbReference type="EMBL" id="JFYZ01000014">
    <property type="protein sequence ID" value="EZP80993.1"/>
    <property type="molecule type" value="Genomic_DNA"/>
</dbReference>
<dbReference type="NCBIfam" id="TIGR00254">
    <property type="entry name" value="GGDEF"/>
    <property type="match status" value="1"/>
</dbReference>
<evidence type="ECO:0000256" key="1">
    <source>
        <dbReference type="ARBA" id="ARBA00001971"/>
    </source>
</evidence>
<evidence type="ECO:0000256" key="4">
    <source>
        <dbReference type="ARBA" id="ARBA00022617"/>
    </source>
</evidence>
<feature type="domain" description="GGDEF" evidence="12">
    <location>
        <begin position="324"/>
        <end position="457"/>
    </location>
</feature>
<dbReference type="CDD" id="cd01949">
    <property type="entry name" value="GGDEF"/>
    <property type="match status" value="1"/>
</dbReference>
<dbReference type="InterPro" id="IPR043128">
    <property type="entry name" value="Rev_trsase/Diguanyl_cyclase"/>
</dbReference>
<dbReference type="GO" id="GO:0046872">
    <property type="term" value="F:metal ion binding"/>
    <property type="evidence" value="ECO:0007669"/>
    <property type="project" value="UniProtKB-KW"/>
</dbReference>
<evidence type="ECO:0000256" key="8">
    <source>
        <dbReference type="ARBA" id="ARBA00022842"/>
    </source>
</evidence>
<dbReference type="GO" id="GO:0043709">
    <property type="term" value="P:cell adhesion involved in single-species biofilm formation"/>
    <property type="evidence" value="ECO:0007669"/>
    <property type="project" value="TreeGrafter"/>
</dbReference>
<dbReference type="GO" id="GO:0019825">
    <property type="term" value="F:oxygen binding"/>
    <property type="evidence" value="ECO:0007669"/>
    <property type="project" value="InterPro"/>
</dbReference>
<dbReference type="GO" id="GO:0020037">
    <property type="term" value="F:heme binding"/>
    <property type="evidence" value="ECO:0007669"/>
    <property type="project" value="InterPro"/>
</dbReference>
<evidence type="ECO:0000256" key="10">
    <source>
        <dbReference type="ARBA" id="ARBA00029839"/>
    </source>
</evidence>
<dbReference type="GO" id="GO:0000166">
    <property type="term" value="F:nucleotide binding"/>
    <property type="evidence" value="ECO:0007669"/>
    <property type="project" value="UniProtKB-KW"/>
</dbReference>
<dbReference type="eggNOG" id="COG3706">
    <property type="taxonomic scope" value="Bacteria"/>
</dbReference>
<dbReference type="InterPro" id="IPR009050">
    <property type="entry name" value="Globin-like_sf"/>
</dbReference>
<comment type="caution">
    <text evidence="13">The sequence shown here is derived from an EMBL/GenBank/DDBJ whole genome shotgun (WGS) entry which is preliminary data.</text>
</comment>
<evidence type="ECO:0000256" key="11">
    <source>
        <dbReference type="ARBA" id="ARBA00034247"/>
    </source>
</evidence>
<keyword evidence="5" id="KW-0808">Transferase</keyword>
<keyword evidence="7" id="KW-0547">Nucleotide-binding</keyword>
<evidence type="ECO:0000313" key="13">
    <source>
        <dbReference type="EMBL" id="EZP80993.1"/>
    </source>
</evidence>
<name>A0A031JW19_9SPHN</name>
<dbReference type="GO" id="GO:1902201">
    <property type="term" value="P:negative regulation of bacterial-type flagellum-dependent cell motility"/>
    <property type="evidence" value="ECO:0007669"/>
    <property type="project" value="TreeGrafter"/>
</dbReference>
<keyword evidence="4" id="KW-0349">Heme</keyword>
<dbReference type="CDD" id="cd14757">
    <property type="entry name" value="GS_EcDosC-like_GGDEF"/>
    <property type="match status" value="1"/>
</dbReference>
<protein>
    <recommendedName>
        <fullName evidence="3">Diguanylate cyclase DosC</fullName>
        <ecNumber evidence="2">2.7.7.65</ecNumber>
    </recommendedName>
    <alternativeName>
        <fullName evidence="10">Direct oxygen-sensing cyclase</fullName>
    </alternativeName>
</protein>
<dbReference type="InterPro" id="IPR039435">
    <property type="entry name" value="DosC_GS"/>
</dbReference>
<evidence type="ECO:0000256" key="3">
    <source>
        <dbReference type="ARBA" id="ARBA00015125"/>
    </source>
</evidence>
<dbReference type="PANTHER" id="PTHR45138">
    <property type="entry name" value="REGULATORY COMPONENTS OF SENSORY TRANSDUCTION SYSTEM"/>
    <property type="match status" value="1"/>
</dbReference>
<dbReference type="AlphaFoldDB" id="A0A031JW19"/>
<evidence type="ECO:0000256" key="9">
    <source>
        <dbReference type="ARBA" id="ARBA00023004"/>
    </source>
</evidence>
<accession>A0A031JW19</accession>
<reference evidence="13 14" key="1">
    <citation type="submission" date="2014-03" db="EMBL/GenBank/DDBJ databases">
        <title>Whole genome sequence of Novosphingobium resinovorum KF1.</title>
        <authorList>
            <person name="Gan H.M."/>
            <person name="Gan H.Y."/>
            <person name="Chew T.H."/>
            <person name="Savka M.A."/>
        </authorList>
    </citation>
    <scope>NUCLEOTIDE SEQUENCE [LARGE SCALE GENOMIC DNA]</scope>
    <source>
        <strain evidence="13 14">KF1</strain>
    </source>
</reference>
<dbReference type="InterPro" id="IPR012292">
    <property type="entry name" value="Globin/Proto"/>
</dbReference>
<dbReference type="GO" id="GO:0005886">
    <property type="term" value="C:plasma membrane"/>
    <property type="evidence" value="ECO:0007669"/>
    <property type="project" value="TreeGrafter"/>
</dbReference>
<dbReference type="SUPFAM" id="SSF55073">
    <property type="entry name" value="Nucleotide cyclase"/>
    <property type="match status" value="1"/>
</dbReference>
<dbReference type="Pfam" id="PF21118">
    <property type="entry name" value="DosC_2nd"/>
    <property type="match status" value="1"/>
</dbReference>
<dbReference type="EC" id="2.7.7.65" evidence="2"/>
<sequence>MFTDEERIKGSAKLPAHSRHSHAPLKLLAEMAAEHGRELVALFYDTLLRDQEAAQFLNHAVVQERLSSSLIEWLTQLFSGQDIRDSPEKQARQKIIGEVHARIKIPVHLVMTGALVIKTRLAELLQGQAVDPLVGIRALQLADARMDTAVMLISQSYVKDTTARARLDEAYRLFSLDQDAAVDKETQRASLMEWSQNTLFALLQAGPGGGLLRLGDSAFGLWLRHRAQFMFEQSAQFSTVVRLVERIDEMLLPELDAPRKRQDGSSALADLRAAVDEISFLVADLFQTLSTMEGGRDPLTRALNRRFLPAILGREVTFAKENGTALSVMLVDIDHFKAINDRHGHQVGDEVLRQVAQVIVGNVRATDFVFRYGGEEFLIVLVETGIEAAANIAERIRADMEGHIFETGSSGGLSVTASIGIALHSGHPDQKFLIKAADEALYRAKAAGRNTVELAPIYGEGGKGIWPLAT</sequence>
<evidence type="ECO:0000313" key="14">
    <source>
        <dbReference type="Proteomes" id="UP000024329"/>
    </source>
</evidence>
<dbReference type="Gene3D" id="3.30.70.270">
    <property type="match status" value="1"/>
</dbReference>
<dbReference type="FunFam" id="3.30.70.270:FF:000001">
    <property type="entry name" value="Diguanylate cyclase domain protein"/>
    <property type="match status" value="1"/>
</dbReference>
<dbReference type="PATRIC" id="fig|158500.4.peg.3118"/>
<dbReference type="InterPro" id="IPR044398">
    <property type="entry name" value="Globin-sensor_dom"/>
</dbReference>
<dbReference type="InterPro" id="IPR048442">
    <property type="entry name" value="DosC_2nd"/>
</dbReference>
<organism evidence="13 14">
    <name type="scientific">Novosphingobium resinovorum</name>
    <dbReference type="NCBI Taxonomy" id="158500"/>
    <lineage>
        <taxon>Bacteria</taxon>
        <taxon>Pseudomonadati</taxon>
        <taxon>Pseudomonadota</taxon>
        <taxon>Alphaproteobacteria</taxon>
        <taxon>Sphingomonadales</taxon>
        <taxon>Sphingomonadaceae</taxon>
        <taxon>Novosphingobium</taxon>
    </lineage>
</organism>
<keyword evidence="6" id="KW-0479">Metal-binding</keyword>
<evidence type="ECO:0000259" key="12">
    <source>
        <dbReference type="PROSITE" id="PS50887"/>
    </source>
</evidence>
<comment type="catalytic activity">
    <reaction evidence="11">
        <text>2 GTP = 3',3'-c-di-GMP + 2 diphosphate</text>
        <dbReference type="Rhea" id="RHEA:24898"/>
        <dbReference type="ChEBI" id="CHEBI:33019"/>
        <dbReference type="ChEBI" id="CHEBI:37565"/>
        <dbReference type="ChEBI" id="CHEBI:58805"/>
        <dbReference type="EC" id="2.7.7.65"/>
    </reaction>
</comment>